<dbReference type="STRING" id="1237896.T0M4P4"/>
<dbReference type="Pfam" id="PF02902">
    <property type="entry name" value="Peptidase_C48"/>
    <property type="match status" value="1"/>
</dbReference>
<dbReference type="InterPro" id="IPR003653">
    <property type="entry name" value="Peptidase_C48_C"/>
</dbReference>
<dbReference type="OrthoDB" id="1939479at2759"/>
<evidence type="ECO:0000256" key="5">
    <source>
        <dbReference type="SAM" id="MobiDB-lite"/>
    </source>
</evidence>
<sequence length="758" mass="82408">MTPALLAGGGRVCQGAFRKLERLLQSSQTSWLRGATYLYLTANTPTEGLPACLGLVFAHRDRHRILPRHHHGHAKPANGTMPSTRQSLGTAQPGDTATKPSLKDIPSERNRREVESLCKKWEVSLANFLAFFGTETLTAKFLSALRDLRARVPWNTAKHSLDEAITSRLEKAGLGPLSSPPPWVADDVKAAIAQIDASRRTSNGTVGTRSSRSSAVMPPASPSSSSSDADSNLEQANEANPTAATPEPSRKTAATRGALRVYGSASSRRDAKTVRMVKHTSQTTTTELSTSATNSSNQPSLSSTRKRSSGTADLELPPAKRSEPSAGKPPRSSRRSLNKEASPVANSSPLSSVSSTNVGLEGTPDTGQNGRPTPSKTSGATAEAENEPTKSSNWLADGLAPDKQQDEDIMYRLISALATCSTRRDGLTVVIHPLILAASNTPTVRELKTMLSEKHPDILLLPMHLRGHWVLVKVHPETHRVDLLDSMPSLDNRTKAGEIFSRFARNYLGRSSSSWQIAEVSCAEQDDERNSSVFVAANAIYILAGQTPPSTLAADPWRKAFLLFADEQPAEKGAFAEFLNLPVFDDVPTTQPIAGDDIATFHELRKTWSTHFEGRIATLSASIAQMKQLEEMETVFSALMQEPDDTVADPAIKANAELERLEQDLNNHERQLELRLELSQLPGCESETQNLSPLREKVAGLRARLEEGKARKEARLRLGSIIEILREQNEDVKLALTDLGGKLAQYRDLYIGTAATEI</sequence>
<keyword evidence="2" id="KW-0645">Protease</keyword>
<gene>
    <name evidence="7" type="ORF">CGLO_04238</name>
</gene>
<dbReference type="GO" id="GO:0006508">
    <property type="term" value="P:proteolysis"/>
    <property type="evidence" value="ECO:0007669"/>
    <property type="project" value="UniProtKB-KW"/>
</dbReference>
<feature type="region of interest" description="Disordered" evidence="5">
    <location>
        <begin position="69"/>
        <end position="109"/>
    </location>
</feature>
<feature type="coiled-coil region" evidence="4">
    <location>
        <begin position="651"/>
        <end position="678"/>
    </location>
</feature>
<name>T0M4P4_COLGC</name>
<evidence type="ECO:0000313" key="7">
    <source>
        <dbReference type="EMBL" id="EQB55780.1"/>
    </source>
</evidence>
<feature type="compositionally biased region" description="Low complexity" evidence="5">
    <location>
        <begin position="341"/>
        <end position="355"/>
    </location>
</feature>
<feature type="compositionally biased region" description="Polar residues" evidence="5">
    <location>
        <begin position="80"/>
        <end position="99"/>
    </location>
</feature>
<proteinExistence type="inferred from homology"/>
<keyword evidence="4" id="KW-0175">Coiled coil</keyword>
<organism evidence="7 8">
    <name type="scientific">Colletotrichum gloeosporioides (strain Cg-14)</name>
    <name type="common">Anthracnose fungus</name>
    <name type="synonym">Glomerella cingulata</name>
    <dbReference type="NCBI Taxonomy" id="1237896"/>
    <lineage>
        <taxon>Eukaryota</taxon>
        <taxon>Fungi</taxon>
        <taxon>Dikarya</taxon>
        <taxon>Ascomycota</taxon>
        <taxon>Pezizomycotina</taxon>
        <taxon>Sordariomycetes</taxon>
        <taxon>Hypocreomycetidae</taxon>
        <taxon>Glomerellales</taxon>
        <taxon>Glomerellaceae</taxon>
        <taxon>Colletotrichum</taxon>
        <taxon>Colletotrichum gloeosporioides species complex</taxon>
    </lineage>
</organism>
<comment type="caution">
    <text evidence="7">The sequence shown here is derived from an EMBL/GenBank/DDBJ whole genome shotgun (WGS) entry which is preliminary data.</text>
</comment>
<evidence type="ECO:0000313" key="8">
    <source>
        <dbReference type="Proteomes" id="UP000015530"/>
    </source>
</evidence>
<evidence type="ECO:0000256" key="2">
    <source>
        <dbReference type="ARBA" id="ARBA00022670"/>
    </source>
</evidence>
<feature type="region of interest" description="Disordered" evidence="5">
    <location>
        <begin position="199"/>
        <end position="399"/>
    </location>
</feature>
<dbReference type="SUPFAM" id="SSF54001">
    <property type="entry name" value="Cysteine proteinases"/>
    <property type="match status" value="1"/>
</dbReference>
<feature type="compositionally biased region" description="Low complexity" evidence="5">
    <location>
        <begin position="280"/>
        <end position="296"/>
    </location>
</feature>
<dbReference type="GO" id="GO:0008234">
    <property type="term" value="F:cysteine-type peptidase activity"/>
    <property type="evidence" value="ECO:0007669"/>
    <property type="project" value="InterPro"/>
</dbReference>
<evidence type="ECO:0000256" key="1">
    <source>
        <dbReference type="ARBA" id="ARBA00005234"/>
    </source>
</evidence>
<dbReference type="EMBL" id="AMYD01000866">
    <property type="protein sequence ID" value="EQB55780.1"/>
    <property type="molecule type" value="Genomic_DNA"/>
</dbReference>
<dbReference type="Proteomes" id="UP000015530">
    <property type="component" value="Unassembled WGS sequence"/>
</dbReference>
<dbReference type="eggNOG" id="ENOG502T16B">
    <property type="taxonomic scope" value="Eukaryota"/>
</dbReference>
<feature type="compositionally biased region" description="Low complexity" evidence="5">
    <location>
        <begin position="209"/>
        <end position="230"/>
    </location>
</feature>
<dbReference type="AlphaFoldDB" id="T0M4P4"/>
<evidence type="ECO:0000256" key="3">
    <source>
        <dbReference type="ARBA" id="ARBA00022801"/>
    </source>
</evidence>
<comment type="similarity">
    <text evidence="1">Belongs to the peptidase C48 family.</text>
</comment>
<dbReference type="Gene3D" id="3.40.395.10">
    <property type="entry name" value="Adenoviral Proteinase, Chain A"/>
    <property type="match status" value="1"/>
</dbReference>
<dbReference type="OMA" id="YITEMED"/>
<dbReference type="InterPro" id="IPR038765">
    <property type="entry name" value="Papain-like_cys_pep_sf"/>
</dbReference>
<evidence type="ECO:0000256" key="4">
    <source>
        <dbReference type="SAM" id="Coils"/>
    </source>
</evidence>
<feature type="domain" description="Ubiquitin-like protease family profile" evidence="6">
    <location>
        <begin position="454"/>
        <end position="535"/>
    </location>
</feature>
<reference evidence="8" key="1">
    <citation type="journal article" date="2013" name="Mol. Plant Microbe Interact.">
        <title>Global aspects of pacC regulation of pathogenicity genes in Colletotrichum gloeosporioides as revealed by transcriptome analysis.</title>
        <authorList>
            <person name="Alkan N."/>
            <person name="Meng X."/>
            <person name="Friedlander G."/>
            <person name="Reuveni E."/>
            <person name="Sukno S."/>
            <person name="Sherman A."/>
            <person name="Thon M."/>
            <person name="Fluhr R."/>
            <person name="Prusky D."/>
        </authorList>
    </citation>
    <scope>NUCLEOTIDE SEQUENCE [LARGE SCALE GENOMIC DNA]</scope>
    <source>
        <strain evidence="8">Cg-14</strain>
    </source>
</reference>
<feature type="compositionally biased region" description="Polar residues" evidence="5">
    <location>
        <begin position="232"/>
        <end position="243"/>
    </location>
</feature>
<dbReference type="GO" id="GO:0019783">
    <property type="term" value="F:ubiquitin-like protein peptidase activity"/>
    <property type="evidence" value="ECO:0007669"/>
    <property type="project" value="UniProtKB-ARBA"/>
</dbReference>
<accession>T0M4P4</accession>
<protein>
    <recommendedName>
        <fullName evidence="6">Ubiquitin-like protease family profile domain-containing protein</fullName>
    </recommendedName>
</protein>
<keyword evidence="3" id="KW-0378">Hydrolase</keyword>
<evidence type="ECO:0000259" key="6">
    <source>
        <dbReference type="Pfam" id="PF02902"/>
    </source>
</evidence>
<dbReference type="HOGENOM" id="CLU_367599_0_0_1"/>
<feature type="compositionally biased region" description="Polar residues" evidence="5">
    <location>
        <begin position="365"/>
        <end position="380"/>
    </location>
</feature>